<accession>A0A397UPQ9</accession>
<evidence type="ECO:0000313" key="7">
    <source>
        <dbReference type="EMBL" id="RIB09116.1"/>
    </source>
</evidence>
<feature type="region of interest" description="Disordered" evidence="5">
    <location>
        <begin position="431"/>
        <end position="467"/>
    </location>
</feature>
<feature type="compositionally biased region" description="Acidic residues" evidence="5">
    <location>
        <begin position="806"/>
        <end position="815"/>
    </location>
</feature>
<dbReference type="GO" id="GO:0016925">
    <property type="term" value="P:protein sumoylation"/>
    <property type="evidence" value="ECO:0007669"/>
    <property type="project" value="TreeGrafter"/>
</dbReference>
<keyword evidence="1" id="KW-0479">Metal-binding</keyword>
<feature type="compositionally biased region" description="Acidic residues" evidence="5">
    <location>
        <begin position="773"/>
        <end position="786"/>
    </location>
</feature>
<comment type="caution">
    <text evidence="7">The sequence shown here is derived from an EMBL/GenBank/DDBJ whole genome shotgun (WGS) entry which is preliminary data.</text>
</comment>
<feature type="compositionally biased region" description="Polar residues" evidence="5">
    <location>
        <begin position="952"/>
        <end position="961"/>
    </location>
</feature>
<dbReference type="STRING" id="44941.A0A397UPQ9"/>
<evidence type="ECO:0000259" key="6">
    <source>
        <dbReference type="PROSITE" id="PS51044"/>
    </source>
</evidence>
<keyword evidence="2 4" id="KW-0863">Zinc-finger</keyword>
<name>A0A397UPQ9_9GLOM</name>
<feature type="compositionally biased region" description="Polar residues" evidence="5">
    <location>
        <begin position="1"/>
        <end position="35"/>
    </location>
</feature>
<keyword evidence="3" id="KW-0862">Zinc</keyword>
<protein>
    <recommendedName>
        <fullName evidence="6">SP-RING-type domain-containing protein</fullName>
    </recommendedName>
</protein>
<dbReference type="PROSITE" id="PS51044">
    <property type="entry name" value="ZF_SP_RING"/>
    <property type="match status" value="1"/>
</dbReference>
<evidence type="ECO:0000313" key="8">
    <source>
        <dbReference type="Proteomes" id="UP000266673"/>
    </source>
</evidence>
<feature type="compositionally biased region" description="Polar residues" evidence="5">
    <location>
        <begin position="451"/>
        <end position="462"/>
    </location>
</feature>
<dbReference type="EMBL" id="QKWP01001414">
    <property type="protein sequence ID" value="RIB09116.1"/>
    <property type="molecule type" value="Genomic_DNA"/>
</dbReference>
<feature type="region of interest" description="Disordered" evidence="5">
    <location>
        <begin position="887"/>
        <end position="961"/>
    </location>
</feature>
<dbReference type="Gene3D" id="3.30.40.10">
    <property type="entry name" value="Zinc/RING finger domain, C3HC4 (zinc finger)"/>
    <property type="match status" value="1"/>
</dbReference>
<dbReference type="Proteomes" id="UP000266673">
    <property type="component" value="Unassembled WGS sequence"/>
</dbReference>
<feature type="compositionally biased region" description="Polar residues" evidence="5">
    <location>
        <begin position="899"/>
        <end position="909"/>
    </location>
</feature>
<sequence length="961" mass="109055">MNMNNDNTQRSYGYDTTSDPNAHYVPSQTGPNAYNHQVKRRRKNTIPDQTSNEFIPVTRGSDQVYGQTQTPVYPNSNYQHNSIPTQNSPSQPLTFEAAVNNQAMLSNTRSFSIDSNHSIYGQSSKSLPNSSKMGLAPNINTQRQSFHNINNINNINGINDTQNWYFPVQNSVGHANQMLSNGQFATQDINSVNQDIFARQQMAMMGSTQGQQRPVHTIQSQSTENLWLLSQPFYIAQPIEPSINNPLQSDLSPTFNSISPDPRMSISQTQQQFSQSHMELDKILDRSNLLNENDQITLCSVCDNISSHIKNFKKYAREINQINLTSDIQHKLYSCLELIRRYCKDDGIKSARDVFQTVFDNLHLFSEFQVQQTQRNLQLWHNDINQMYQMYYTSQRNVSRNDKQSIAVSDSTSAIIGGHSTPRIGNCQVQQTRSVQYRSGQPQPSLPMANQIPQRRSTSSNSERVDRSKWAGRLIDHAWSYGISPYYVQTFLQKSVPHSTLVPIAQETIYISQETFNRIWRSETPKLPINSTPSQLPLTYRLISRRTKNIDIDPKSDKCDWPPEEACFNVSINSNSIKLERKQRIVHNGMEQYQGVDRPEREISIQVFAWESQEFVLRLARLQRLTYEHGLSIANVKQSRPGDSNGSHDIIHTNSTAIDENPRCNPGHTITTIDDDDDVTAYKMTVSLKCPLSMVRIKEPAKGLYCVHIGCFDLETYVQVNMVHTKWTCPMCNGIVTSETLRVDDYFIKLLEQFSSNVSKIAVDSNGTWTIVEQDDNDADSSDDENSNVKRRDSSAKESSVTFIVLDDDDDDDNDSFLQTHSVPSASSEQNETQMPPPSVETVRNDLISSPEVHPPALESLALVASTQMHLPRLSETSETLSQIHSLLDPLPSLPSPDTNNDATTNNEYKSPYRTHEANPSTSTPPNDKDPPSDNGSEDYYEEYEEEILCDWQNSLPYNKH</sequence>
<evidence type="ECO:0000256" key="4">
    <source>
        <dbReference type="PROSITE-ProRule" id="PRU00452"/>
    </source>
</evidence>
<dbReference type="InterPro" id="IPR013083">
    <property type="entry name" value="Znf_RING/FYVE/PHD"/>
</dbReference>
<dbReference type="GO" id="GO:0061665">
    <property type="term" value="F:SUMO ligase activity"/>
    <property type="evidence" value="ECO:0007669"/>
    <property type="project" value="TreeGrafter"/>
</dbReference>
<proteinExistence type="predicted"/>
<feature type="compositionally biased region" description="Polar residues" evidence="5">
    <location>
        <begin position="431"/>
        <end position="443"/>
    </location>
</feature>
<feature type="region of interest" description="Disordered" evidence="5">
    <location>
        <begin position="1"/>
        <end position="89"/>
    </location>
</feature>
<gene>
    <name evidence="7" type="ORF">C2G38_2209734</name>
</gene>
<dbReference type="PANTHER" id="PTHR10782:SF4">
    <property type="entry name" value="TONALLI, ISOFORM E"/>
    <property type="match status" value="1"/>
</dbReference>
<dbReference type="InterPro" id="IPR004181">
    <property type="entry name" value="Znf_MIZ"/>
</dbReference>
<dbReference type="GO" id="GO:0008270">
    <property type="term" value="F:zinc ion binding"/>
    <property type="evidence" value="ECO:0007669"/>
    <property type="project" value="UniProtKB-KW"/>
</dbReference>
<evidence type="ECO:0000256" key="3">
    <source>
        <dbReference type="ARBA" id="ARBA00022833"/>
    </source>
</evidence>
<dbReference type="AlphaFoldDB" id="A0A397UPQ9"/>
<reference evidence="7 8" key="1">
    <citation type="submission" date="2018-06" db="EMBL/GenBank/DDBJ databases">
        <title>Comparative genomics reveals the genomic features of Rhizophagus irregularis, R. cerebriforme, R. diaphanum and Gigaspora rosea, and their symbiotic lifestyle signature.</title>
        <authorList>
            <person name="Morin E."/>
            <person name="San Clemente H."/>
            <person name="Chen E.C.H."/>
            <person name="De La Providencia I."/>
            <person name="Hainaut M."/>
            <person name="Kuo A."/>
            <person name="Kohler A."/>
            <person name="Murat C."/>
            <person name="Tang N."/>
            <person name="Roy S."/>
            <person name="Loubradou J."/>
            <person name="Henrissat B."/>
            <person name="Grigoriev I.V."/>
            <person name="Corradi N."/>
            <person name="Roux C."/>
            <person name="Martin F.M."/>
        </authorList>
    </citation>
    <scope>NUCLEOTIDE SEQUENCE [LARGE SCALE GENOMIC DNA]</scope>
    <source>
        <strain evidence="7 8">DAOM 194757</strain>
    </source>
</reference>
<dbReference type="OrthoDB" id="27975at2759"/>
<dbReference type="Pfam" id="PF02891">
    <property type="entry name" value="zf-MIZ"/>
    <property type="match status" value="1"/>
</dbReference>
<feature type="compositionally biased region" description="Polar residues" evidence="5">
    <location>
        <begin position="816"/>
        <end position="834"/>
    </location>
</feature>
<feature type="compositionally biased region" description="Polar residues" evidence="5">
    <location>
        <begin position="60"/>
        <end position="89"/>
    </location>
</feature>
<dbReference type="GO" id="GO:0000785">
    <property type="term" value="C:chromatin"/>
    <property type="evidence" value="ECO:0007669"/>
    <property type="project" value="TreeGrafter"/>
</dbReference>
<evidence type="ECO:0000256" key="1">
    <source>
        <dbReference type="ARBA" id="ARBA00022723"/>
    </source>
</evidence>
<dbReference type="CDD" id="cd16650">
    <property type="entry name" value="SP-RING_PIAS-like"/>
    <property type="match status" value="1"/>
</dbReference>
<organism evidence="7 8">
    <name type="scientific">Gigaspora rosea</name>
    <dbReference type="NCBI Taxonomy" id="44941"/>
    <lineage>
        <taxon>Eukaryota</taxon>
        <taxon>Fungi</taxon>
        <taxon>Fungi incertae sedis</taxon>
        <taxon>Mucoromycota</taxon>
        <taxon>Glomeromycotina</taxon>
        <taxon>Glomeromycetes</taxon>
        <taxon>Diversisporales</taxon>
        <taxon>Gigasporaceae</taxon>
        <taxon>Gigaspora</taxon>
    </lineage>
</organism>
<feature type="region of interest" description="Disordered" evidence="5">
    <location>
        <begin position="806"/>
        <end position="843"/>
    </location>
</feature>
<evidence type="ECO:0000256" key="5">
    <source>
        <dbReference type="SAM" id="MobiDB-lite"/>
    </source>
</evidence>
<feature type="domain" description="SP-RING-type" evidence="6">
    <location>
        <begin position="675"/>
        <end position="756"/>
    </location>
</feature>
<keyword evidence="8" id="KW-1185">Reference proteome</keyword>
<feature type="region of interest" description="Disordered" evidence="5">
    <location>
        <begin position="773"/>
        <end position="794"/>
    </location>
</feature>
<feature type="compositionally biased region" description="Acidic residues" evidence="5">
    <location>
        <begin position="936"/>
        <end position="949"/>
    </location>
</feature>
<evidence type="ECO:0000256" key="2">
    <source>
        <dbReference type="ARBA" id="ARBA00022771"/>
    </source>
</evidence>
<dbReference type="PANTHER" id="PTHR10782">
    <property type="entry name" value="ZINC FINGER MIZ DOMAIN-CONTAINING PROTEIN"/>
    <property type="match status" value="1"/>
</dbReference>